<feature type="transmembrane region" description="Helical" evidence="1">
    <location>
        <begin position="57"/>
        <end position="76"/>
    </location>
</feature>
<dbReference type="STRING" id="1095776.SAMN04515672_1932"/>
<dbReference type="AlphaFoldDB" id="A0A1G8XYN6"/>
<evidence type="ECO:0000313" key="3">
    <source>
        <dbReference type="Proteomes" id="UP000198882"/>
    </source>
</evidence>
<reference evidence="3" key="1">
    <citation type="submission" date="2016-10" db="EMBL/GenBank/DDBJ databases">
        <authorList>
            <person name="Varghese N."/>
            <person name="Submissions S."/>
        </authorList>
    </citation>
    <scope>NUCLEOTIDE SEQUENCE [LARGE SCALE GENOMIC DNA]</scope>
    <source>
        <strain evidence="3">B4,CECT 8067,JCM 17497</strain>
    </source>
</reference>
<keyword evidence="1" id="KW-1133">Transmembrane helix</keyword>
<proteinExistence type="predicted"/>
<organism evidence="2 3">
    <name type="scientific">Natronorubrum texcoconense</name>
    <dbReference type="NCBI Taxonomy" id="1095776"/>
    <lineage>
        <taxon>Archaea</taxon>
        <taxon>Methanobacteriati</taxon>
        <taxon>Methanobacteriota</taxon>
        <taxon>Stenosarchaea group</taxon>
        <taxon>Halobacteria</taxon>
        <taxon>Halobacteriales</taxon>
        <taxon>Natrialbaceae</taxon>
        <taxon>Natronorubrum</taxon>
    </lineage>
</organism>
<keyword evidence="1" id="KW-0812">Transmembrane</keyword>
<evidence type="ECO:0000256" key="1">
    <source>
        <dbReference type="SAM" id="Phobius"/>
    </source>
</evidence>
<sequence>MVLVGYGTAVGVLVDLDHFLIARLKTGRWTAVRFCLANPTAAVADQQRIFDAGDVGLLSRLASHLLIVGVVVPLLAVSSVPLAILTGTVLYVHILSDVLWDRWRLERQADETATADELVRALR</sequence>
<evidence type="ECO:0000313" key="2">
    <source>
        <dbReference type="EMBL" id="SDJ94985.1"/>
    </source>
</evidence>
<keyword evidence="3" id="KW-1185">Reference proteome</keyword>
<dbReference type="EMBL" id="FNFE01000002">
    <property type="protein sequence ID" value="SDJ94985.1"/>
    <property type="molecule type" value="Genomic_DNA"/>
</dbReference>
<name>A0A1G8XYN6_9EURY</name>
<dbReference type="Proteomes" id="UP000198882">
    <property type="component" value="Unassembled WGS sequence"/>
</dbReference>
<accession>A0A1G8XYN6</accession>
<protein>
    <submittedName>
        <fullName evidence="2">Uncharacterized protein</fullName>
    </submittedName>
</protein>
<gene>
    <name evidence="2" type="ORF">SAMN04515672_1932</name>
</gene>
<keyword evidence="1" id="KW-0472">Membrane</keyword>